<dbReference type="Pfam" id="PF10253">
    <property type="entry name" value="PRCC"/>
    <property type="match status" value="1"/>
</dbReference>
<evidence type="ECO:0000256" key="1">
    <source>
        <dbReference type="SAM" id="MobiDB-lite"/>
    </source>
</evidence>
<dbReference type="PANTHER" id="PTHR13621">
    <property type="entry name" value="PROLINE-RICH PROTEIN PRCC"/>
    <property type="match status" value="1"/>
</dbReference>
<feature type="compositionally biased region" description="Basic residues" evidence="1">
    <location>
        <begin position="144"/>
        <end position="154"/>
    </location>
</feature>
<dbReference type="WBParaSite" id="sdigi.contig226.g6358.t1">
    <property type="protein sequence ID" value="sdigi.contig226.g6358.t1"/>
    <property type="gene ID" value="sdigi.contig226.g6358"/>
</dbReference>
<accession>A0A915PSA9</accession>
<reference evidence="3" key="1">
    <citation type="submission" date="2022-11" db="UniProtKB">
        <authorList>
            <consortium name="WormBaseParasite"/>
        </authorList>
    </citation>
    <scope>IDENTIFICATION</scope>
</reference>
<dbReference type="GO" id="GO:0005634">
    <property type="term" value="C:nucleus"/>
    <property type="evidence" value="ECO:0007669"/>
    <property type="project" value="TreeGrafter"/>
</dbReference>
<dbReference type="Proteomes" id="UP000887581">
    <property type="component" value="Unplaced"/>
</dbReference>
<evidence type="ECO:0000313" key="3">
    <source>
        <dbReference type="WBParaSite" id="sdigi.contig226.g6358.t1"/>
    </source>
</evidence>
<dbReference type="AlphaFoldDB" id="A0A915PSA9"/>
<keyword evidence="2" id="KW-1185">Reference proteome</keyword>
<feature type="region of interest" description="Disordered" evidence="1">
    <location>
        <begin position="144"/>
        <end position="163"/>
    </location>
</feature>
<name>A0A915PSA9_9BILA</name>
<sequence length="435" mass="48258">MGTVFFISTQQLQYRINRDMRMSLFTCSVQMLSLVDYAGSDDEESSGSQDQESKSVYGEVLNPAKHSTPGDKDKERRDGFSTYGNNDVIGEYNNGITEEMSPILTNLPPSIRLDNKLVEQEKELDDLVKQKDWELELAKKVERKRKHRHARHSSSRNYHSCSRDGRTAEKKAIVIEAFGGLKGLLDDEKQGNSVEHLGHSIVASSSADLLSLLPQPKNVAKVANEIKSAEECDTVSDEDFDPTDFFGLKTSNNPDPISNIAFISDHSGISRDNKFNQVELTEDAKIENDISHSIPYSEINTEGSDISAPDVLPGAIDNSQALYMIYSRDVAHLGGTVSNAAEVLDNMVDVNVDKVLGPNVHATLLKNLHNKSLAEATLSHLANIPKSKDSVGMVARRKHQITYLASVAVAREEQLAEQWSVNRHNKRTSARKYGF</sequence>
<evidence type="ECO:0000313" key="2">
    <source>
        <dbReference type="Proteomes" id="UP000887581"/>
    </source>
</evidence>
<feature type="region of interest" description="Disordered" evidence="1">
    <location>
        <begin position="39"/>
        <end position="84"/>
    </location>
</feature>
<protein>
    <submittedName>
        <fullName evidence="3">Uncharacterized protein</fullName>
    </submittedName>
</protein>
<dbReference type="InterPro" id="IPR018800">
    <property type="entry name" value="PRCC"/>
</dbReference>
<dbReference type="PANTHER" id="PTHR13621:SF2">
    <property type="entry name" value="PROLINE-RICH PROTEIN PRCC"/>
    <property type="match status" value="1"/>
</dbReference>
<proteinExistence type="predicted"/>
<organism evidence="2 3">
    <name type="scientific">Setaria digitata</name>
    <dbReference type="NCBI Taxonomy" id="48799"/>
    <lineage>
        <taxon>Eukaryota</taxon>
        <taxon>Metazoa</taxon>
        <taxon>Ecdysozoa</taxon>
        <taxon>Nematoda</taxon>
        <taxon>Chromadorea</taxon>
        <taxon>Rhabditida</taxon>
        <taxon>Spirurina</taxon>
        <taxon>Spiruromorpha</taxon>
        <taxon>Filarioidea</taxon>
        <taxon>Setariidae</taxon>
        <taxon>Setaria</taxon>
    </lineage>
</organism>
<feature type="compositionally biased region" description="Basic and acidic residues" evidence="1">
    <location>
        <begin position="68"/>
        <end position="79"/>
    </location>
</feature>